<dbReference type="GO" id="GO:0006529">
    <property type="term" value="P:asparagine biosynthetic process"/>
    <property type="evidence" value="ECO:0007669"/>
    <property type="project" value="InterPro"/>
</dbReference>
<comment type="caution">
    <text evidence="9">The sequence shown here is derived from an EMBL/GenBank/DDBJ whole genome shotgun (WGS) entry which is preliminary data.</text>
</comment>
<dbReference type="InterPro" id="IPR033738">
    <property type="entry name" value="AsnB_N"/>
</dbReference>
<dbReference type="Pfam" id="PF00733">
    <property type="entry name" value="Asn_synthase"/>
    <property type="match status" value="1"/>
</dbReference>
<evidence type="ECO:0000256" key="4">
    <source>
        <dbReference type="ARBA" id="ARBA00022741"/>
    </source>
</evidence>
<dbReference type="PROSITE" id="PS51278">
    <property type="entry name" value="GATASE_TYPE_2"/>
    <property type="match status" value="1"/>
</dbReference>
<dbReference type="InterPro" id="IPR029055">
    <property type="entry name" value="Ntn_hydrolases_N"/>
</dbReference>
<evidence type="ECO:0000256" key="6">
    <source>
        <dbReference type="ARBA" id="ARBA00022962"/>
    </source>
</evidence>
<dbReference type="Proteomes" id="UP000824246">
    <property type="component" value="Unassembled WGS sequence"/>
</dbReference>
<gene>
    <name evidence="9" type="ORF">H9982_03020</name>
</gene>
<dbReference type="GO" id="GO:0004066">
    <property type="term" value="F:asparagine synthase (glutamine-hydrolyzing) activity"/>
    <property type="evidence" value="ECO:0007669"/>
    <property type="project" value="UniProtKB-EC"/>
</dbReference>
<dbReference type="InterPro" id="IPR006426">
    <property type="entry name" value="Asn_synth_AEB"/>
</dbReference>
<keyword evidence="4" id="KW-0547">Nucleotide-binding</keyword>
<dbReference type="SUPFAM" id="SSF52402">
    <property type="entry name" value="Adenine nucleotide alpha hydrolases-like"/>
    <property type="match status" value="1"/>
</dbReference>
<name>A0A9D2AP64_9BACT</name>
<comment type="pathway">
    <text evidence="1">Amino-acid biosynthesis; L-asparagine biosynthesis; L-asparagine from L-aspartate (L-Gln route): step 1/1.</text>
</comment>
<dbReference type="EC" id="6.3.5.4" evidence="3"/>
<dbReference type="InterPro" id="IPR017932">
    <property type="entry name" value="GATase_2_dom"/>
</dbReference>
<evidence type="ECO:0000313" key="9">
    <source>
        <dbReference type="EMBL" id="HIX45172.1"/>
    </source>
</evidence>
<reference evidence="9" key="1">
    <citation type="journal article" date="2021" name="PeerJ">
        <title>Extensive microbial diversity within the chicken gut microbiome revealed by metagenomics and culture.</title>
        <authorList>
            <person name="Gilroy R."/>
            <person name="Ravi A."/>
            <person name="Getino M."/>
            <person name="Pursley I."/>
            <person name="Horton D.L."/>
            <person name="Alikhan N.F."/>
            <person name="Baker D."/>
            <person name="Gharbi K."/>
            <person name="Hall N."/>
            <person name="Watson M."/>
            <person name="Adriaenssens E.M."/>
            <person name="Foster-Nyarko E."/>
            <person name="Jarju S."/>
            <person name="Secka A."/>
            <person name="Antonio M."/>
            <person name="Oren A."/>
            <person name="Chaudhuri R.R."/>
            <person name="La Ragione R."/>
            <person name="Hildebrand F."/>
            <person name="Pallen M.J."/>
        </authorList>
    </citation>
    <scope>NUCLEOTIDE SEQUENCE</scope>
    <source>
        <strain evidence="9">ChiHjej12B11-16260</strain>
    </source>
</reference>
<dbReference type="InterPro" id="IPR001962">
    <property type="entry name" value="Asn_synthase"/>
</dbReference>
<proteinExistence type="inferred from homology"/>
<evidence type="ECO:0000259" key="8">
    <source>
        <dbReference type="PROSITE" id="PS51278"/>
    </source>
</evidence>
<organism evidence="9 10">
    <name type="scientific">Candidatus Barnesiella excrementipullorum</name>
    <dbReference type="NCBI Taxonomy" id="2838479"/>
    <lineage>
        <taxon>Bacteria</taxon>
        <taxon>Pseudomonadati</taxon>
        <taxon>Bacteroidota</taxon>
        <taxon>Bacteroidia</taxon>
        <taxon>Bacteroidales</taxon>
        <taxon>Barnesiellaceae</taxon>
        <taxon>Barnesiella</taxon>
    </lineage>
</organism>
<dbReference type="AlphaFoldDB" id="A0A9D2AP64"/>
<evidence type="ECO:0000256" key="5">
    <source>
        <dbReference type="ARBA" id="ARBA00022840"/>
    </source>
</evidence>
<dbReference type="Gene3D" id="3.60.20.10">
    <property type="entry name" value="Glutamine Phosphoribosylpyrophosphate, subunit 1, domain 1"/>
    <property type="match status" value="1"/>
</dbReference>
<sequence>MSGIAGIVGGMDDLQQRLHRMLYEQRHRGKVAGSSYFAPFVDACIGLGCTGTMAGEATCNTRQPFADDSVSLVVVMDGDLYNCRELRNLLSHYHTFATDAPAEIVAKAYRHWGRDAFLHLEGVFALAIYDVLADTLLLARDRFGVKPLYYATHGGGLFFASEVNALFAAGLRRQLSVCRWAGYMIYSSYGFPYETFWEGVHQLPAGFMLCYNGYSLYERGWYDLQEEIGKLGQEKESSLKELFVCELERCAERSLSDVASCGFRIGDRVESQLLYRLAVHGIYAGKVLPLRELPGEDTACEYGTGWTVITPRRAIDELERMPEWIEEPFDGVESVVRAVLFRRAASCGMSVLCSGMGLDVMWQDVWDKSEVRYDYLSESPLFSPELAAVAHRPSYPHPFDDDAANMRYLDLYCERLPHILRFFDRSAAEAGVRVRMPFLASVLVVLSFVLPRVSSRTRKELFDDCTMRRYAERYDRRESLPVWPVWLGGGLREWMADSLGDLRSSSVRDWFDVRALTQMQSDIAMGYPVDVALLWKCLALHRMLAADAPLW</sequence>
<dbReference type="GO" id="GO:0005524">
    <property type="term" value="F:ATP binding"/>
    <property type="evidence" value="ECO:0007669"/>
    <property type="project" value="UniProtKB-KW"/>
</dbReference>
<accession>A0A9D2AP64</accession>
<dbReference type="EMBL" id="DXFB01000082">
    <property type="protein sequence ID" value="HIX45172.1"/>
    <property type="molecule type" value="Genomic_DNA"/>
</dbReference>
<evidence type="ECO:0000256" key="3">
    <source>
        <dbReference type="ARBA" id="ARBA00012737"/>
    </source>
</evidence>
<evidence type="ECO:0000256" key="7">
    <source>
        <dbReference type="ARBA" id="ARBA00048741"/>
    </source>
</evidence>
<evidence type="ECO:0000256" key="2">
    <source>
        <dbReference type="ARBA" id="ARBA00005752"/>
    </source>
</evidence>
<dbReference type="PANTHER" id="PTHR43284">
    <property type="entry name" value="ASPARAGINE SYNTHETASE (GLUTAMINE-HYDROLYZING)"/>
    <property type="match status" value="1"/>
</dbReference>
<keyword evidence="6" id="KW-0315">Glutamine amidotransferase</keyword>
<evidence type="ECO:0000256" key="1">
    <source>
        <dbReference type="ARBA" id="ARBA00005187"/>
    </source>
</evidence>
<dbReference type="InterPro" id="IPR051786">
    <property type="entry name" value="ASN_synthetase/amidase"/>
</dbReference>
<reference evidence="9" key="2">
    <citation type="submission" date="2021-04" db="EMBL/GenBank/DDBJ databases">
        <authorList>
            <person name="Gilroy R."/>
        </authorList>
    </citation>
    <scope>NUCLEOTIDE SEQUENCE</scope>
    <source>
        <strain evidence="9">ChiHjej12B11-16260</strain>
    </source>
</reference>
<comment type="catalytic activity">
    <reaction evidence="7">
        <text>L-aspartate + L-glutamine + ATP + H2O = L-asparagine + L-glutamate + AMP + diphosphate + H(+)</text>
        <dbReference type="Rhea" id="RHEA:12228"/>
        <dbReference type="ChEBI" id="CHEBI:15377"/>
        <dbReference type="ChEBI" id="CHEBI:15378"/>
        <dbReference type="ChEBI" id="CHEBI:29985"/>
        <dbReference type="ChEBI" id="CHEBI:29991"/>
        <dbReference type="ChEBI" id="CHEBI:30616"/>
        <dbReference type="ChEBI" id="CHEBI:33019"/>
        <dbReference type="ChEBI" id="CHEBI:58048"/>
        <dbReference type="ChEBI" id="CHEBI:58359"/>
        <dbReference type="ChEBI" id="CHEBI:456215"/>
        <dbReference type="EC" id="6.3.5.4"/>
    </reaction>
</comment>
<dbReference type="PANTHER" id="PTHR43284:SF1">
    <property type="entry name" value="ASPARAGINE SYNTHETASE"/>
    <property type="match status" value="1"/>
</dbReference>
<dbReference type="SUPFAM" id="SSF56235">
    <property type="entry name" value="N-terminal nucleophile aminohydrolases (Ntn hydrolases)"/>
    <property type="match status" value="1"/>
</dbReference>
<comment type="similarity">
    <text evidence="2">Belongs to the asparagine synthetase family.</text>
</comment>
<dbReference type="PIRSF" id="PIRSF001589">
    <property type="entry name" value="Asn_synthetase_glu-h"/>
    <property type="match status" value="1"/>
</dbReference>
<dbReference type="InterPro" id="IPR014729">
    <property type="entry name" value="Rossmann-like_a/b/a_fold"/>
</dbReference>
<protein>
    <recommendedName>
        <fullName evidence="3">asparagine synthase (glutamine-hydrolyzing)</fullName>
        <ecNumber evidence="3">6.3.5.4</ecNumber>
    </recommendedName>
</protein>
<dbReference type="Gene3D" id="3.40.50.620">
    <property type="entry name" value="HUPs"/>
    <property type="match status" value="1"/>
</dbReference>
<evidence type="ECO:0000313" key="10">
    <source>
        <dbReference type="Proteomes" id="UP000824246"/>
    </source>
</evidence>
<dbReference type="CDD" id="cd00712">
    <property type="entry name" value="AsnB"/>
    <property type="match status" value="1"/>
</dbReference>
<feature type="domain" description="Glutamine amidotransferase type-2" evidence="8">
    <location>
        <begin position="2"/>
        <end position="214"/>
    </location>
</feature>
<dbReference type="Pfam" id="PF13537">
    <property type="entry name" value="GATase_7"/>
    <property type="match status" value="1"/>
</dbReference>
<keyword evidence="5" id="KW-0067">ATP-binding</keyword>